<gene>
    <name evidence="1" type="ORF">CYMTET_27536</name>
</gene>
<comment type="caution">
    <text evidence="1">The sequence shown here is derived from an EMBL/GenBank/DDBJ whole genome shotgun (WGS) entry which is preliminary data.</text>
</comment>
<dbReference type="Proteomes" id="UP001190700">
    <property type="component" value="Unassembled WGS sequence"/>
</dbReference>
<proteinExistence type="predicted"/>
<protein>
    <submittedName>
        <fullName evidence="1">Uncharacterized protein</fullName>
    </submittedName>
</protein>
<sequence length="91" mass="9447">MTAAVGDNATDKADVVDKYDISEHTEYLPLVPDPAGAAGFFGFIMATFKGRDFTPKLTLRTSDLEVSATFLGCPAASAGSSSPSSTNIKAL</sequence>
<dbReference type="EMBL" id="LGRX02015168">
    <property type="protein sequence ID" value="KAK3263676.1"/>
    <property type="molecule type" value="Genomic_DNA"/>
</dbReference>
<name>A0AAE0FR78_9CHLO</name>
<evidence type="ECO:0000313" key="1">
    <source>
        <dbReference type="EMBL" id="KAK3263676.1"/>
    </source>
</evidence>
<keyword evidence="2" id="KW-1185">Reference proteome</keyword>
<organism evidence="1 2">
    <name type="scientific">Cymbomonas tetramitiformis</name>
    <dbReference type="NCBI Taxonomy" id="36881"/>
    <lineage>
        <taxon>Eukaryota</taxon>
        <taxon>Viridiplantae</taxon>
        <taxon>Chlorophyta</taxon>
        <taxon>Pyramimonadophyceae</taxon>
        <taxon>Pyramimonadales</taxon>
        <taxon>Pyramimonadaceae</taxon>
        <taxon>Cymbomonas</taxon>
    </lineage>
</organism>
<accession>A0AAE0FR78</accession>
<dbReference type="AlphaFoldDB" id="A0AAE0FR78"/>
<evidence type="ECO:0000313" key="2">
    <source>
        <dbReference type="Proteomes" id="UP001190700"/>
    </source>
</evidence>
<reference evidence="1 2" key="1">
    <citation type="journal article" date="2015" name="Genome Biol. Evol.">
        <title>Comparative Genomics of a Bacterivorous Green Alga Reveals Evolutionary Causalities and Consequences of Phago-Mixotrophic Mode of Nutrition.</title>
        <authorList>
            <person name="Burns J.A."/>
            <person name="Paasch A."/>
            <person name="Narechania A."/>
            <person name="Kim E."/>
        </authorList>
    </citation>
    <scope>NUCLEOTIDE SEQUENCE [LARGE SCALE GENOMIC DNA]</scope>
    <source>
        <strain evidence="1 2">PLY_AMNH</strain>
    </source>
</reference>